<dbReference type="InterPro" id="IPR017972">
    <property type="entry name" value="Cyt_P450_CS"/>
</dbReference>
<dbReference type="InterPro" id="IPR001128">
    <property type="entry name" value="Cyt_P450"/>
</dbReference>
<dbReference type="GO" id="GO:0016020">
    <property type="term" value="C:membrane"/>
    <property type="evidence" value="ECO:0007669"/>
    <property type="project" value="UniProtKB-SubCell"/>
</dbReference>
<evidence type="ECO:0000256" key="2">
    <source>
        <dbReference type="ARBA" id="ARBA00010617"/>
    </source>
</evidence>
<accession>A0AAV3P189</accession>
<evidence type="ECO:0000256" key="5">
    <source>
        <dbReference type="ARBA" id="ARBA00022723"/>
    </source>
</evidence>
<keyword evidence="3 11" id="KW-0349">Heme</keyword>
<evidence type="ECO:0000313" key="14">
    <source>
        <dbReference type="EMBL" id="GAA0145249.1"/>
    </source>
</evidence>
<evidence type="ECO:0000256" key="9">
    <source>
        <dbReference type="ARBA" id="ARBA00023033"/>
    </source>
</evidence>
<comment type="subcellular location">
    <subcellularLocation>
        <location evidence="1">Membrane</location>
        <topology evidence="1">Single-pass membrane protein</topology>
    </subcellularLocation>
</comment>
<evidence type="ECO:0000256" key="10">
    <source>
        <dbReference type="ARBA" id="ARBA00023136"/>
    </source>
</evidence>
<feature type="binding site" description="axial binding residue" evidence="11">
    <location>
        <position position="437"/>
    </location>
    <ligand>
        <name>heme</name>
        <dbReference type="ChEBI" id="CHEBI:30413"/>
    </ligand>
    <ligandPart>
        <name>Fe</name>
        <dbReference type="ChEBI" id="CHEBI:18248"/>
    </ligandPart>
</feature>
<keyword evidence="10 13" id="KW-0472">Membrane</keyword>
<keyword evidence="4 13" id="KW-0812">Transmembrane</keyword>
<protein>
    <submittedName>
        <fullName evidence="14">Oxygenase</fullName>
    </submittedName>
</protein>
<reference evidence="14 15" key="1">
    <citation type="submission" date="2024-01" db="EMBL/GenBank/DDBJ databases">
        <title>The complete chloroplast genome sequence of Lithospermum erythrorhizon: insights into the phylogenetic relationship among Boraginaceae species and the maternal lineages of purple gromwells.</title>
        <authorList>
            <person name="Okada T."/>
            <person name="Watanabe K."/>
        </authorList>
    </citation>
    <scope>NUCLEOTIDE SEQUENCE [LARGE SCALE GENOMIC DNA]</scope>
</reference>
<dbReference type="SUPFAM" id="SSF48264">
    <property type="entry name" value="Cytochrome P450"/>
    <property type="match status" value="1"/>
</dbReference>
<evidence type="ECO:0000256" key="7">
    <source>
        <dbReference type="ARBA" id="ARBA00023002"/>
    </source>
</evidence>
<evidence type="ECO:0000256" key="11">
    <source>
        <dbReference type="PIRSR" id="PIRSR602401-1"/>
    </source>
</evidence>
<feature type="transmembrane region" description="Helical" evidence="13">
    <location>
        <begin position="6"/>
        <end position="24"/>
    </location>
</feature>
<dbReference type="PANTHER" id="PTHR47947">
    <property type="entry name" value="CYTOCHROME P450 82C3-RELATED"/>
    <property type="match status" value="1"/>
</dbReference>
<dbReference type="GO" id="GO:0020037">
    <property type="term" value="F:heme binding"/>
    <property type="evidence" value="ECO:0007669"/>
    <property type="project" value="InterPro"/>
</dbReference>
<dbReference type="GO" id="GO:0016705">
    <property type="term" value="F:oxidoreductase activity, acting on paired donors, with incorporation or reduction of molecular oxygen"/>
    <property type="evidence" value="ECO:0007669"/>
    <property type="project" value="InterPro"/>
</dbReference>
<dbReference type="AlphaFoldDB" id="A0AAV3P189"/>
<dbReference type="InterPro" id="IPR002401">
    <property type="entry name" value="Cyt_P450_E_grp-I"/>
</dbReference>
<dbReference type="Gene3D" id="1.10.630.10">
    <property type="entry name" value="Cytochrome P450"/>
    <property type="match status" value="1"/>
</dbReference>
<evidence type="ECO:0000256" key="12">
    <source>
        <dbReference type="RuleBase" id="RU000461"/>
    </source>
</evidence>
<organism evidence="14 15">
    <name type="scientific">Lithospermum erythrorhizon</name>
    <name type="common">Purple gromwell</name>
    <name type="synonym">Lithospermum officinale var. erythrorhizon</name>
    <dbReference type="NCBI Taxonomy" id="34254"/>
    <lineage>
        <taxon>Eukaryota</taxon>
        <taxon>Viridiplantae</taxon>
        <taxon>Streptophyta</taxon>
        <taxon>Embryophyta</taxon>
        <taxon>Tracheophyta</taxon>
        <taxon>Spermatophyta</taxon>
        <taxon>Magnoliopsida</taxon>
        <taxon>eudicotyledons</taxon>
        <taxon>Gunneridae</taxon>
        <taxon>Pentapetalae</taxon>
        <taxon>asterids</taxon>
        <taxon>lamiids</taxon>
        <taxon>Boraginales</taxon>
        <taxon>Boraginaceae</taxon>
        <taxon>Boraginoideae</taxon>
        <taxon>Lithospermeae</taxon>
        <taxon>Lithospermum</taxon>
    </lineage>
</organism>
<evidence type="ECO:0000256" key="4">
    <source>
        <dbReference type="ARBA" id="ARBA00022692"/>
    </source>
</evidence>
<dbReference type="GO" id="GO:0005506">
    <property type="term" value="F:iron ion binding"/>
    <property type="evidence" value="ECO:0007669"/>
    <property type="project" value="InterPro"/>
</dbReference>
<keyword evidence="8 11" id="KW-0408">Iron</keyword>
<dbReference type="GO" id="GO:0004497">
    <property type="term" value="F:monooxygenase activity"/>
    <property type="evidence" value="ECO:0007669"/>
    <property type="project" value="UniProtKB-KW"/>
</dbReference>
<evidence type="ECO:0000256" key="13">
    <source>
        <dbReference type="SAM" id="Phobius"/>
    </source>
</evidence>
<dbReference type="PANTHER" id="PTHR47947:SF62">
    <property type="entry name" value="CYTOCHROME P450, FAMILY 81, SUBFAMILY D, POLYPEPTIDE 5"/>
    <property type="match status" value="1"/>
</dbReference>
<dbReference type="PROSITE" id="PS00086">
    <property type="entry name" value="CYTOCHROME_P450"/>
    <property type="match status" value="1"/>
</dbReference>
<dbReference type="FunFam" id="1.10.630.10:FF:000023">
    <property type="entry name" value="Cytochrome P450 family protein"/>
    <property type="match status" value="1"/>
</dbReference>
<dbReference type="PRINTS" id="PR00463">
    <property type="entry name" value="EP450I"/>
</dbReference>
<comment type="cofactor">
    <cofactor evidence="11">
        <name>heme</name>
        <dbReference type="ChEBI" id="CHEBI:30413"/>
    </cofactor>
</comment>
<keyword evidence="15" id="KW-1185">Reference proteome</keyword>
<dbReference type="Pfam" id="PF00067">
    <property type="entry name" value="p450"/>
    <property type="match status" value="1"/>
</dbReference>
<keyword evidence="6 13" id="KW-1133">Transmembrane helix</keyword>
<evidence type="ECO:0000256" key="3">
    <source>
        <dbReference type="ARBA" id="ARBA00022617"/>
    </source>
</evidence>
<evidence type="ECO:0000256" key="6">
    <source>
        <dbReference type="ARBA" id="ARBA00022989"/>
    </source>
</evidence>
<evidence type="ECO:0000313" key="15">
    <source>
        <dbReference type="Proteomes" id="UP001454036"/>
    </source>
</evidence>
<comment type="similarity">
    <text evidence="2 12">Belongs to the cytochrome P450 family.</text>
</comment>
<dbReference type="InterPro" id="IPR050651">
    <property type="entry name" value="Plant_Cytochrome_P450_Monoox"/>
</dbReference>
<comment type="caution">
    <text evidence="14">The sequence shown here is derived from an EMBL/GenBank/DDBJ whole genome shotgun (WGS) entry which is preliminary data.</text>
</comment>
<evidence type="ECO:0000256" key="1">
    <source>
        <dbReference type="ARBA" id="ARBA00004167"/>
    </source>
</evidence>
<dbReference type="EMBL" id="BAABME010000756">
    <property type="protein sequence ID" value="GAA0145249.1"/>
    <property type="molecule type" value="Genomic_DNA"/>
</dbReference>
<dbReference type="PRINTS" id="PR00385">
    <property type="entry name" value="P450"/>
</dbReference>
<keyword evidence="7 12" id="KW-0560">Oxidoreductase</keyword>
<dbReference type="InterPro" id="IPR036396">
    <property type="entry name" value="Cyt_P450_sf"/>
</dbReference>
<proteinExistence type="inferred from homology"/>
<dbReference type="Proteomes" id="UP001454036">
    <property type="component" value="Unassembled WGS sequence"/>
</dbReference>
<keyword evidence="9 12" id="KW-0503">Monooxygenase</keyword>
<sequence>METSLIYAALFFIIPLLIYSSISYSRKYKNNNLPPSPPFALPILGHLHLLTQPLHRTLQKLSCKYGPIFSLRFGSRLVIVVSSSSIAEECFTKNDKVFANRPQLTVSKYIGYNYSIVVSSSYGDHWRHLRRICSHEIFSSSRLNMSAETRKQEVNQMICGLYEVSSFDEFIKVNLRSIISDCVMNIILSMVAGDKYYGKGAEKYGETVEFRKKIGKALELCESSNPSDFLPFLKWIDLNRFEQKCRVFSEKMKEFLQGLLDEHKGEKRENTMLDHLLSLQQSQPQLYKDQIIRGLVWMMILGGTDSSAVTLEWAMSLLLNHPDVLKNAMAELDTEIGHHRLIEEHDLSKLPYLRGIIWETLRLFPTAPLLVPHESSDNCRVAGYDVPKGTMLLVNVWDIHRDPECWDNPTSFKPERFVGENGEERKVMAFGMGRRACAGSALAHRMLGLALGSLIQCFEWKRLDAEEVDLAEGLTGVNMNKAKPLEALCRPRNGRILEILQELHTPS</sequence>
<gene>
    <name evidence="14" type="ORF">LIER_05490</name>
</gene>
<evidence type="ECO:0000256" key="8">
    <source>
        <dbReference type="ARBA" id="ARBA00023004"/>
    </source>
</evidence>
<dbReference type="CDD" id="cd20653">
    <property type="entry name" value="CYP81"/>
    <property type="match status" value="1"/>
</dbReference>
<keyword evidence="5 11" id="KW-0479">Metal-binding</keyword>
<name>A0AAV3P189_LITER</name>